<evidence type="ECO:0000256" key="5">
    <source>
        <dbReference type="ARBA" id="ARBA00022765"/>
    </source>
</evidence>
<feature type="compositionally biased region" description="Low complexity" evidence="15">
    <location>
        <begin position="123"/>
        <end position="136"/>
    </location>
</feature>
<evidence type="ECO:0000256" key="12">
    <source>
        <dbReference type="ARBA" id="ARBA00093371"/>
    </source>
</evidence>
<sequence>MAKDLISVGTKETQTETLGKACLDYGGSSVLGSSLDPDGPSALVTSSVTREYLAPGSSPDPAELATRSDPEGPLTIVTEPDTEGGSSTLGSSPGPDEPSAPGPSPDPGRVPSPVSYPSPSGVPSPSSTPHGVPSPVSCPSPGNLVITTNCFNMASPAKWPRLAINANRSITNKVHLLYYTVADESLPRADAQQDVAIIGQELTEHLSTVERRERASDQQFSLLHTLNRQQQTHTDNLTRRLDATEAQLAFVLDERQIAHNDAATQCDLDVEEVTVEVGELTRDLQTSQRELSTATEKLALREEDTETLQNEMQSRQALLVQLQEEAEWLRAQLKQMELDKDSQLTSLKEELLSQTQQLDSCQARVSYLEVEVETLTEQLHSPEVCEEDQNGSVTVDDLDHVQKVNRELEQQLSDKNRTIKQLQQRLAELKRTLQKELKLKPEPEAEGREKLLESRAEKQEKVCPDPPPASTPSPPTSNTTVTNTSDLNDSREINFEYLKHVVLKFMSSRDAEAYQLIRAVAVLLNFSREEEEMLKQTLEYKMSWFGSKPSPKGTIRPSISGTSTNWS</sequence>
<evidence type="ECO:0000256" key="3">
    <source>
        <dbReference type="ARBA" id="ARBA00004395"/>
    </source>
</evidence>
<feature type="region of interest" description="Disordered" evidence="15">
    <location>
        <begin position="548"/>
        <end position="567"/>
    </location>
</feature>
<evidence type="ECO:0000256" key="7">
    <source>
        <dbReference type="ARBA" id="ARBA00023054"/>
    </source>
</evidence>
<dbReference type="SMART" id="SM00755">
    <property type="entry name" value="Grip"/>
    <property type="match status" value="1"/>
</dbReference>
<dbReference type="InterPro" id="IPR051952">
    <property type="entry name" value="Golgi-autophagy_related"/>
</dbReference>
<dbReference type="OrthoDB" id="5848685at2759"/>
<comment type="subunit">
    <text evidence="13">Interacts with RAB6A. Directly interacts with TBC1D23. Interacts with FAM91A1; this interaction may be mediated by TBC1D23. Interacts with ARL1; this interaction recruits Golgin-97/GOLGA1 onto the Golgi apparatus.</text>
</comment>
<keyword evidence="8" id="KW-0472">Membrane</keyword>
<keyword evidence="6" id="KW-0333">Golgi apparatus</keyword>
<evidence type="ECO:0000256" key="14">
    <source>
        <dbReference type="SAM" id="Coils"/>
    </source>
</evidence>
<reference evidence="18" key="1">
    <citation type="submission" date="2025-08" db="UniProtKB">
        <authorList>
            <consortium name="RefSeq"/>
        </authorList>
    </citation>
    <scope>IDENTIFICATION</scope>
</reference>
<dbReference type="InterPro" id="IPR000237">
    <property type="entry name" value="GRIP_dom"/>
</dbReference>
<evidence type="ECO:0000313" key="18">
    <source>
        <dbReference type="RefSeq" id="XP_028264544.1"/>
    </source>
</evidence>
<protein>
    <recommendedName>
        <fullName evidence="10">Golgin subfamily A member 1</fullName>
    </recommendedName>
    <alternativeName>
        <fullName evidence="11">Golgin-97</fullName>
    </alternativeName>
</protein>
<feature type="compositionally biased region" description="Pro residues" evidence="15">
    <location>
        <begin position="95"/>
        <end position="122"/>
    </location>
</feature>
<dbReference type="GO" id="GO:0005802">
    <property type="term" value="C:trans-Golgi network"/>
    <property type="evidence" value="ECO:0007669"/>
    <property type="project" value="UniProtKB-ARBA"/>
</dbReference>
<evidence type="ECO:0000256" key="1">
    <source>
        <dbReference type="ARBA" id="ARBA00004198"/>
    </source>
</evidence>
<dbReference type="Pfam" id="PF01465">
    <property type="entry name" value="GRIP"/>
    <property type="match status" value="1"/>
</dbReference>
<feature type="compositionally biased region" description="Pro residues" evidence="15">
    <location>
        <begin position="464"/>
        <end position="475"/>
    </location>
</feature>
<keyword evidence="4" id="KW-0597">Phosphoprotein</keyword>
<evidence type="ECO:0000256" key="8">
    <source>
        <dbReference type="ARBA" id="ARBA00023136"/>
    </source>
</evidence>
<keyword evidence="9" id="KW-0968">Cytoplasmic vesicle</keyword>
<dbReference type="RefSeq" id="XP_028264544.1">
    <property type="nucleotide sequence ID" value="XM_028408743.1"/>
</dbReference>
<comment type="subcellular location">
    <subcellularLocation>
        <location evidence="2">Cytoplasmic vesicle</location>
        <location evidence="2">Secretory vesicle</location>
        <location evidence="2">Acrosome</location>
    </subcellularLocation>
    <subcellularLocation>
        <location evidence="3">Golgi apparatus membrane</location>
        <topology evidence="3">Peripheral membrane protein</topology>
    </subcellularLocation>
    <subcellularLocation>
        <location evidence="1">Golgi apparatus</location>
        <location evidence="1">trans-Golgi network membrane</location>
    </subcellularLocation>
</comment>
<evidence type="ECO:0000256" key="2">
    <source>
        <dbReference type="ARBA" id="ARBA00004218"/>
    </source>
</evidence>
<dbReference type="GO" id="GO:0001669">
    <property type="term" value="C:acrosomal vesicle"/>
    <property type="evidence" value="ECO:0007669"/>
    <property type="project" value="UniProtKB-SubCell"/>
</dbReference>
<dbReference type="GeneID" id="114437811"/>
<feature type="domain" description="GRIP" evidence="16">
    <location>
        <begin position="488"/>
        <end position="537"/>
    </location>
</feature>
<dbReference type="FunFam" id="1.10.220.60:FF:000002">
    <property type="entry name" value="Golgin subfamily A member 1"/>
    <property type="match status" value="1"/>
</dbReference>
<dbReference type="Gene3D" id="6.10.140.910">
    <property type="match status" value="1"/>
</dbReference>
<dbReference type="PROSITE" id="PS50913">
    <property type="entry name" value="GRIP"/>
    <property type="match status" value="1"/>
</dbReference>
<dbReference type="GO" id="GO:0000139">
    <property type="term" value="C:Golgi membrane"/>
    <property type="evidence" value="ECO:0007669"/>
    <property type="project" value="UniProtKB-SubCell"/>
</dbReference>
<feature type="coiled-coil region" evidence="14">
    <location>
        <begin position="234"/>
        <end position="439"/>
    </location>
</feature>
<evidence type="ECO:0000256" key="11">
    <source>
        <dbReference type="ARBA" id="ARBA00078935"/>
    </source>
</evidence>
<feature type="compositionally biased region" description="Basic and acidic residues" evidence="15">
    <location>
        <begin position="439"/>
        <end position="463"/>
    </location>
</feature>
<evidence type="ECO:0000256" key="15">
    <source>
        <dbReference type="SAM" id="MobiDB-lite"/>
    </source>
</evidence>
<feature type="compositionally biased region" description="Polar residues" evidence="15">
    <location>
        <begin position="557"/>
        <end position="567"/>
    </location>
</feature>
<evidence type="ECO:0000256" key="13">
    <source>
        <dbReference type="ARBA" id="ARBA00093537"/>
    </source>
</evidence>
<evidence type="ECO:0000259" key="16">
    <source>
        <dbReference type="PROSITE" id="PS50913"/>
    </source>
</evidence>
<name>A0A6P7ITW2_9TELE</name>
<evidence type="ECO:0000256" key="4">
    <source>
        <dbReference type="ARBA" id="ARBA00022553"/>
    </source>
</evidence>
<evidence type="ECO:0000256" key="9">
    <source>
        <dbReference type="ARBA" id="ARBA00023329"/>
    </source>
</evidence>
<accession>A0A6P7ITW2</accession>
<feature type="compositionally biased region" description="Low complexity" evidence="15">
    <location>
        <begin position="476"/>
        <end position="487"/>
    </location>
</feature>
<feature type="region of interest" description="Disordered" evidence="15">
    <location>
        <begin position="51"/>
        <end position="136"/>
    </location>
</feature>
<dbReference type="InParanoid" id="A0A6P7ITW2"/>
<dbReference type="Gene3D" id="1.10.220.60">
    <property type="entry name" value="GRIP domain"/>
    <property type="match status" value="1"/>
</dbReference>
<evidence type="ECO:0000256" key="10">
    <source>
        <dbReference type="ARBA" id="ARBA00070165"/>
    </source>
</evidence>
<evidence type="ECO:0000313" key="17">
    <source>
        <dbReference type="Proteomes" id="UP000515145"/>
    </source>
</evidence>
<keyword evidence="5" id="KW-0013">ADP-ribosylation</keyword>
<feature type="compositionally biased region" description="Low complexity" evidence="15">
    <location>
        <begin position="84"/>
        <end position="94"/>
    </location>
</feature>
<gene>
    <name evidence="18" type="primary">LOC114437811</name>
</gene>
<keyword evidence="17" id="KW-1185">Reference proteome</keyword>
<proteinExistence type="predicted"/>
<evidence type="ECO:0000256" key="6">
    <source>
        <dbReference type="ARBA" id="ARBA00023034"/>
    </source>
</evidence>
<keyword evidence="7 14" id="KW-0175">Coiled coil</keyword>
<comment type="function">
    <text evidence="12">Involved in vesicular trafficking at the Golgi apparatus level. Involved in endosome-to-Golgi trafficking. Mechanistically, captures transport vesicles arriving from endosomes via the protein TBC1D23. Recognized vesicles are then tethered to the trans-Golgi before subsequent SNARE engagement and vesicle fusion. Selectively regulates E-cadherin transport from the trans-Golgi network in tubulovesicular carriers.</text>
</comment>
<dbReference type="PANTHER" id="PTHR23157:SF24">
    <property type="entry name" value="GOLGIN SUBFAMILY A MEMBER 1"/>
    <property type="match status" value="1"/>
</dbReference>
<feature type="region of interest" description="Disordered" evidence="15">
    <location>
        <begin position="439"/>
        <end position="487"/>
    </location>
</feature>
<organism evidence="17 18">
    <name type="scientific">Parambassis ranga</name>
    <name type="common">Indian glassy fish</name>
    <dbReference type="NCBI Taxonomy" id="210632"/>
    <lineage>
        <taxon>Eukaryota</taxon>
        <taxon>Metazoa</taxon>
        <taxon>Chordata</taxon>
        <taxon>Craniata</taxon>
        <taxon>Vertebrata</taxon>
        <taxon>Euteleostomi</taxon>
        <taxon>Actinopterygii</taxon>
        <taxon>Neopterygii</taxon>
        <taxon>Teleostei</taxon>
        <taxon>Neoteleostei</taxon>
        <taxon>Acanthomorphata</taxon>
        <taxon>Ovalentaria</taxon>
        <taxon>Ambassidae</taxon>
        <taxon>Parambassis</taxon>
    </lineage>
</organism>
<dbReference type="AlphaFoldDB" id="A0A6P7ITW2"/>
<dbReference type="Proteomes" id="UP000515145">
    <property type="component" value="Chromosome 6"/>
</dbReference>
<dbReference type="PANTHER" id="PTHR23157">
    <property type="entry name" value="GRIP AND COILED-COIL DOMAIN-CONTAINING PROTEIN 1"/>
    <property type="match status" value="1"/>
</dbReference>